<dbReference type="InterPro" id="IPR020904">
    <property type="entry name" value="Sc_DH/Rdtase_CS"/>
</dbReference>
<dbReference type="GO" id="GO:0016491">
    <property type="term" value="F:oxidoreductase activity"/>
    <property type="evidence" value="ECO:0007669"/>
    <property type="project" value="UniProtKB-KW"/>
</dbReference>
<dbReference type="EMBL" id="CP130318">
    <property type="protein sequence ID" value="WNQ12960.1"/>
    <property type="molecule type" value="Genomic_DNA"/>
</dbReference>
<dbReference type="SUPFAM" id="SSF51735">
    <property type="entry name" value="NAD(P)-binding Rossmann-fold domains"/>
    <property type="match status" value="1"/>
</dbReference>
<proteinExistence type="inferred from homology"/>
<comment type="similarity">
    <text evidence="1">Belongs to the short-chain dehydrogenases/reductases (SDR) family.</text>
</comment>
<name>A0AA96LGR1_9BACL</name>
<dbReference type="RefSeq" id="WP_315606739.1">
    <property type="nucleotide sequence ID" value="NZ_CP130318.1"/>
</dbReference>
<evidence type="ECO:0000313" key="4">
    <source>
        <dbReference type="Proteomes" id="UP001305702"/>
    </source>
</evidence>
<dbReference type="PANTHER" id="PTHR43639:SF1">
    <property type="entry name" value="SHORT-CHAIN DEHYDROGENASE_REDUCTASE FAMILY PROTEIN"/>
    <property type="match status" value="1"/>
</dbReference>
<reference evidence="3 4" key="1">
    <citation type="submission" date="2022-02" db="EMBL/GenBank/DDBJ databases">
        <title>Paenibacillus sp. MBLB1776 Whole Genome Shotgun Sequencing.</title>
        <authorList>
            <person name="Hwang C.Y."/>
            <person name="Cho E.-S."/>
            <person name="Seo M.-J."/>
        </authorList>
    </citation>
    <scope>NUCLEOTIDE SEQUENCE [LARGE SCALE GENOMIC DNA]</scope>
    <source>
        <strain evidence="3 4">MBLB1776</strain>
    </source>
</reference>
<organism evidence="3 4">
    <name type="scientific">Paenibacillus aurantius</name>
    <dbReference type="NCBI Taxonomy" id="2918900"/>
    <lineage>
        <taxon>Bacteria</taxon>
        <taxon>Bacillati</taxon>
        <taxon>Bacillota</taxon>
        <taxon>Bacilli</taxon>
        <taxon>Bacillales</taxon>
        <taxon>Paenibacillaceae</taxon>
        <taxon>Paenibacillus</taxon>
    </lineage>
</organism>
<dbReference type="KEGG" id="paun:MJA45_08005"/>
<protein>
    <submittedName>
        <fullName evidence="3">3-oxoacyl-ACP reductase family protein</fullName>
        <ecNumber evidence="3">1.1.1.-</ecNumber>
    </submittedName>
</protein>
<dbReference type="PROSITE" id="PS00061">
    <property type="entry name" value="ADH_SHORT"/>
    <property type="match status" value="1"/>
</dbReference>
<dbReference type="GO" id="GO:0008206">
    <property type="term" value="P:bile acid metabolic process"/>
    <property type="evidence" value="ECO:0007669"/>
    <property type="project" value="UniProtKB-ARBA"/>
</dbReference>
<dbReference type="PRINTS" id="PR00080">
    <property type="entry name" value="SDRFAMILY"/>
</dbReference>
<accession>A0AA96LGR1</accession>
<keyword evidence="4" id="KW-1185">Reference proteome</keyword>
<dbReference type="Proteomes" id="UP001305702">
    <property type="component" value="Chromosome"/>
</dbReference>
<gene>
    <name evidence="3" type="ORF">MJA45_08005</name>
</gene>
<dbReference type="PRINTS" id="PR00081">
    <property type="entry name" value="GDHRDH"/>
</dbReference>
<dbReference type="Pfam" id="PF13561">
    <property type="entry name" value="adh_short_C2"/>
    <property type="match status" value="1"/>
</dbReference>
<dbReference type="InterPro" id="IPR002347">
    <property type="entry name" value="SDR_fam"/>
</dbReference>
<dbReference type="AlphaFoldDB" id="A0AA96LGR1"/>
<evidence type="ECO:0000256" key="1">
    <source>
        <dbReference type="ARBA" id="ARBA00006484"/>
    </source>
</evidence>
<dbReference type="PANTHER" id="PTHR43639">
    <property type="entry name" value="OXIDOREDUCTASE, SHORT-CHAIN DEHYDROGENASE/REDUCTASE FAMILY (AFU_ORTHOLOGUE AFUA_5G02870)"/>
    <property type="match status" value="1"/>
</dbReference>
<evidence type="ECO:0000313" key="3">
    <source>
        <dbReference type="EMBL" id="WNQ12960.1"/>
    </source>
</evidence>
<evidence type="ECO:0000256" key="2">
    <source>
        <dbReference type="ARBA" id="ARBA00023002"/>
    </source>
</evidence>
<dbReference type="NCBIfam" id="NF005559">
    <property type="entry name" value="PRK07231.1"/>
    <property type="match status" value="1"/>
</dbReference>
<dbReference type="Gene3D" id="3.40.50.720">
    <property type="entry name" value="NAD(P)-binding Rossmann-like Domain"/>
    <property type="match status" value="1"/>
</dbReference>
<keyword evidence="2 3" id="KW-0560">Oxidoreductase</keyword>
<dbReference type="EC" id="1.1.1.-" evidence="3"/>
<dbReference type="CDD" id="cd05233">
    <property type="entry name" value="SDR_c"/>
    <property type="match status" value="1"/>
</dbReference>
<dbReference type="FunFam" id="3.40.50.720:FF:000084">
    <property type="entry name" value="Short-chain dehydrogenase reductase"/>
    <property type="match status" value="1"/>
</dbReference>
<dbReference type="InterPro" id="IPR036291">
    <property type="entry name" value="NAD(P)-bd_dom_sf"/>
</dbReference>
<sequence>MKLQGRTALITGSSRSIGAAVAKRYAREGARVVINYRSHPELADQVVEEIRAEGGEAFACGADVSVEAEVEAMVKETAARYGTVDILVNNAAMDPRKTWYEITGEEWDRIMGVNVRSQFFCAKAVFPYMKKQGYGKIINVSSVTFFTGQKQFLHYVTSKGAIVGFTRALAREVGEHNITVNCITPGAVLTETEYEKVSGETIRESGEFLAKAQCFPRREVAADVEGAFLFLASSDSDFISGQTLNVDGGWMMH</sequence>